<evidence type="ECO:0000256" key="2">
    <source>
        <dbReference type="ARBA" id="ARBA00023125"/>
    </source>
</evidence>
<dbReference type="Pfam" id="PF12833">
    <property type="entry name" value="HTH_18"/>
    <property type="match status" value="1"/>
</dbReference>
<dbReference type="EMBL" id="JACHFQ010000001">
    <property type="protein sequence ID" value="MBB5224686.1"/>
    <property type="molecule type" value="Genomic_DNA"/>
</dbReference>
<evidence type="ECO:0000313" key="5">
    <source>
        <dbReference type="EMBL" id="MBB5224686.1"/>
    </source>
</evidence>
<dbReference type="InterPro" id="IPR046335">
    <property type="entry name" value="LacI/GalR-like_sensor"/>
</dbReference>
<reference evidence="5 6" key="1">
    <citation type="submission" date="2020-08" db="EMBL/GenBank/DDBJ databases">
        <title>Genomic Encyclopedia of Type Strains, Phase IV (KMG-IV): sequencing the most valuable type-strain genomes for metagenomic binning, comparative biology and taxonomic classification.</title>
        <authorList>
            <person name="Goeker M."/>
        </authorList>
    </citation>
    <scope>NUCLEOTIDE SEQUENCE [LARGE SCALE GENOMIC DNA]</scope>
    <source>
        <strain evidence="5 6">DSM 103462</strain>
    </source>
</reference>
<proteinExistence type="predicted"/>
<dbReference type="GO" id="GO:0003700">
    <property type="term" value="F:DNA-binding transcription factor activity"/>
    <property type="evidence" value="ECO:0007669"/>
    <property type="project" value="InterPro"/>
</dbReference>
<dbReference type="PANTHER" id="PTHR30146:SF24">
    <property type="entry name" value="XYLOSE OPERON REGULATORY PROTEIN"/>
    <property type="match status" value="1"/>
</dbReference>
<keyword evidence="6" id="KW-1185">Reference proteome</keyword>
<dbReference type="SUPFAM" id="SSF46689">
    <property type="entry name" value="Homeodomain-like"/>
    <property type="match status" value="1"/>
</dbReference>
<dbReference type="Gene3D" id="3.40.50.2300">
    <property type="match status" value="2"/>
</dbReference>
<dbReference type="InterPro" id="IPR018060">
    <property type="entry name" value="HTH_AraC"/>
</dbReference>
<dbReference type="PROSITE" id="PS00041">
    <property type="entry name" value="HTH_ARAC_FAMILY_1"/>
    <property type="match status" value="1"/>
</dbReference>
<gene>
    <name evidence="5" type="ORF">HNP76_000026</name>
</gene>
<accession>A0A7W8LKR5</accession>
<feature type="domain" description="HTH araC/xylS-type" evidence="4">
    <location>
        <begin position="631"/>
        <end position="729"/>
    </location>
</feature>
<keyword evidence="1" id="KW-0805">Transcription regulation</keyword>
<name>A0A7W8LKR5_9SPIR</name>
<evidence type="ECO:0000256" key="3">
    <source>
        <dbReference type="ARBA" id="ARBA00023163"/>
    </source>
</evidence>
<dbReference type="SMART" id="SM00342">
    <property type="entry name" value="HTH_ARAC"/>
    <property type="match status" value="1"/>
</dbReference>
<dbReference type="RefSeq" id="WP_184656294.1">
    <property type="nucleotide sequence ID" value="NZ_JACHFQ010000001.1"/>
</dbReference>
<protein>
    <submittedName>
        <fullName evidence="5">DNA-binding LacI/PurR family transcriptional regulator/AraC-like DNA-binding protein</fullName>
    </submittedName>
</protein>
<dbReference type="Proteomes" id="UP000518887">
    <property type="component" value="Unassembled WGS sequence"/>
</dbReference>
<keyword evidence="2 5" id="KW-0238">DNA-binding</keyword>
<dbReference type="InterPro" id="IPR009057">
    <property type="entry name" value="Homeodomain-like_sf"/>
</dbReference>
<dbReference type="CDD" id="cd06267">
    <property type="entry name" value="PBP1_LacI_sugar_binding-like"/>
    <property type="match status" value="1"/>
</dbReference>
<comment type="caution">
    <text evidence="5">The sequence shown here is derived from an EMBL/GenBank/DDBJ whole genome shotgun (WGS) entry which is preliminary data.</text>
</comment>
<keyword evidence="3" id="KW-0804">Transcription</keyword>
<organism evidence="5 6">
    <name type="scientific">Treponema ruminis</name>
    <dbReference type="NCBI Taxonomy" id="744515"/>
    <lineage>
        <taxon>Bacteria</taxon>
        <taxon>Pseudomonadati</taxon>
        <taxon>Spirochaetota</taxon>
        <taxon>Spirochaetia</taxon>
        <taxon>Spirochaetales</taxon>
        <taxon>Treponemataceae</taxon>
        <taxon>Treponema</taxon>
    </lineage>
</organism>
<dbReference type="Gene3D" id="1.10.10.60">
    <property type="entry name" value="Homeodomain-like"/>
    <property type="match status" value="1"/>
</dbReference>
<dbReference type="SUPFAM" id="SSF53822">
    <property type="entry name" value="Periplasmic binding protein-like I"/>
    <property type="match status" value="1"/>
</dbReference>
<evidence type="ECO:0000313" key="6">
    <source>
        <dbReference type="Proteomes" id="UP000518887"/>
    </source>
</evidence>
<dbReference type="Pfam" id="PF13377">
    <property type="entry name" value="Peripla_BP_3"/>
    <property type="match status" value="1"/>
</dbReference>
<dbReference type="PANTHER" id="PTHR30146">
    <property type="entry name" value="LACI-RELATED TRANSCRIPTIONAL REPRESSOR"/>
    <property type="match status" value="1"/>
</dbReference>
<dbReference type="AlphaFoldDB" id="A0A7W8LKR5"/>
<dbReference type="InterPro" id="IPR028082">
    <property type="entry name" value="Peripla_BP_I"/>
</dbReference>
<dbReference type="PROSITE" id="PS01124">
    <property type="entry name" value="HTH_ARAC_FAMILY_2"/>
    <property type="match status" value="1"/>
</dbReference>
<evidence type="ECO:0000256" key="1">
    <source>
        <dbReference type="ARBA" id="ARBA00023015"/>
    </source>
</evidence>
<evidence type="ECO:0000259" key="4">
    <source>
        <dbReference type="PROSITE" id="PS01124"/>
    </source>
</evidence>
<dbReference type="InterPro" id="IPR018062">
    <property type="entry name" value="HTH_AraC-typ_CS"/>
</dbReference>
<dbReference type="GO" id="GO:0000976">
    <property type="term" value="F:transcription cis-regulatory region binding"/>
    <property type="evidence" value="ECO:0007669"/>
    <property type="project" value="TreeGrafter"/>
</dbReference>
<sequence length="735" mass="83353">MNPEITRRRQFLSKRRHGSGGLNRLTIGFTCIADFRSFIGQEYISGIVKACEDYDINFINMSQAVKYSIFDDADFLSRYSQKFKFMKAPFLDGLITWASSLANYLTDEQIIQKFSALSPLPMVDIGYLSIPGVTALRIDNTCSMDLIVEHLVKIHSFKRIAFLGTEGSRPHQDRLISFKKALPKFGQNQNNVPVFMAKELTEAEIMHASEELFAQCIKDKSPSERIEAIVTTSDIIAASLIQFLQKRGINVPEDIAVTGFNNQYQGITSSPPVTTINLEYFKRGYMAVELLINRIMDGSSSEQLIKIPTSLIVRESCGCFEKEILDAANTDFPILPEDSTEQEAKQFLFEKVNQIFEKESHESKESLVEAIFKDLYESFSPPKTLCWYRKFLNKLRGAYFTASFCQDKITALHSCLIALAGSNEIQRQRMESITNQLRVLSAVTSDYEIKARNESPYTFNNITTAAIHFASVSTGTQMKSALKTHLSELGIPGIILSLSDNMTTDLETSNVELIIPEPSEIDQVKLPYRINDVANFPKSFFPKKERYSVVLEILYYNERYFGFAFMHMRNKNMALYDSIRSLLCHSLYEIYLKEGRTKAHSMQLNTKNIEGILSLQGNETNLLGTNKLGVQKISSYLLEHIGEKTNLEKMASELGMNKTKLIRQTKAATGYTVQKLHEKLKIELAKDLILEGKLTLSEIAERLGFQNSNYFSNVFKKNTGESPRAWGKDKSGMRN</sequence>